<keyword evidence="4 6" id="KW-0548">Nucleotidyltransferase</keyword>
<dbReference type="OrthoDB" id="9780211at2"/>
<comment type="catalytic activity">
    <reaction evidence="6">
        <text>a thymidine in DNA + NAD(+) = an N-(ADP-alpha-D-ribosyl)-thymidine in DNA + nicotinamide + H(+)</text>
        <dbReference type="Rhea" id="RHEA:71651"/>
        <dbReference type="Rhea" id="RHEA-COMP:13556"/>
        <dbReference type="Rhea" id="RHEA-COMP:18051"/>
        <dbReference type="ChEBI" id="CHEBI:15378"/>
        <dbReference type="ChEBI" id="CHEBI:17154"/>
        <dbReference type="ChEBI" id="CHEBI:57540"/>
        <dbReference type="ChEBI" id="CHEBI:137386"/>
        <dbReference type="ChEBI" id="CHEBI:191199"/>
    </reaction>
</comment>
<dbReference type="InterPro" id="IPR029494">
    <property type="entry name" value="DarT"/>
</dbReference>
<keyword evidence="10" id="KW-1185">Reference proteome</keyword>
<evidence type="ECO:0000256" key="4">
    <source>
        <dbReference type="ARBA" id="ARBA00022695"/>
    </source>
</evidence>
<evidence type="ECO:0000256" key="1">
    <source>
        <dbReference type="ARBA" id="ARBA00022649"/>
    </source>
</evidence>
<sequence>MNREWNLWCSLSGTDASNAQLKMAFNIDRRVALLGPHANDLVEETAEMLWRDHPGTGSTDFLDLWLNAVTATAQRVQAAAQRAEVESKRLRQAAAAALENDRRAKEAALRQLHEEAERERYAEQARQEDRDRRRAVEVRARIGYLYNITSIKNLKSIVSRGILCHDEAAKIDHDDVSDLGVQEHREDLHRFASLYFNPRNAMLIRLHKWEHRELVVLRVSPAVLDLPGVLVSDGNAASSRSQRWSGLEGLAHIDLDRIYARSWTTPNGDVHEEAKRIMQAEVLVPRSIPPRCVMGVRAPSRRILHEARQAAPQWPGEVDGTLFFED</sequence>
<keyword evidence="5 6" id="KW-0238">DNA-binding</keyword>
<keyword evidence="1 6" id="KW-1277">Toxin-antitoxin system</keyword>
<dbReference type="PROSITE" id="PS52018">
    <property type="entry name" value="DART"/>
    <property type="match status" value="1"/>
</dbReference>
<evidence type="ECO:0000256" key="3">
    <source>
        <dbReference type="ARBA" id="ARBA00022679"/>
    </source>
</evidence>
<dbReference type="GO" id="GO:0016757">
    <property type="term" value="F:glycosyltransferase activity"/>
    <property type="evidence" value="ECO:0007669"/>
    <property type="project" value="UniProtKB-UniRule"/>
</dbReference>
<evidence type="ECO:0000259" key="8">
    <source>
        <dbReference type="PROSITE" id="PS52018"/>
    </source>
</evidence>
<dbReference type="Proteomes" id="UP000198649">
    <property type="component" value="Unassembled WGS sequence"/>
</dbReference>
<keyword evidence="3 6" id="KW-0808">Transferase</keyword>
<organism evidence="9 10">
    <name type="scientific">Nocardioides psychrotolerans</name>
    <dbReference type="NCBI Taxonomy" id="1005945"/>
    <lineage>
        <taxon>Bacteria</taxon>
        <taxon>Bacillati</taxon>
        <taxon>Actinomycetota</taxon>
        <taxon>Actinomycetes</taxon>
        <taxon>Propionibacteriales</taxon>
        <taxon>Nocardioidaceae</taxon>
        <taxon>Nocardioides</taxon>
    </lineage>
</organism>
<gene>
    <name evidence="9" type="ORF">SAMN05216561_1137</name>
</gene>
<comment type="caution">
    <text evidence="6">Lacks conserved residue(s) required for the propagation of feature annotation.</text>
</comment>
<keyword evidence="2 6" id="KW-0328">Glycosyltransferase</keyword>
<keyword evidence="7" id="KW-0175">Coiled coil</keyword>
<dbReference type="GO" id="GO:0003677">
    <property type="term" value="F:DNA binding"/>
    <property type="evidence" value="ECO:0007669"/>
    <property type="project" value="UniProtKB-UniRule"/>
</dbReference>
<dbReference type="AlphaFoldDB" id="A0A1I3L2R8"/>
<name>A0A1I3L2R8_9ACTN</name>
<evidence type="ECO:0000313" key="9">
    <source>
        <dbReference type="EMBL" id="SFI79020.1"/>
    </source>
</evidence>
<feature type="coiled-coil region" evidence="7">
    <location>
        <begin position="66"/>
        <end position="118"/>
    </location>
</feature>
<protein>
    <recommendedName>
        <fullName evidence="8">DarT domain-containing protein</fullName>
    </recommendedName>
</protein>
<evidence type="ECO:0000256" key="6">
    <source>
        <dbReference type="PROSITE-ProRule" id="PRU01362"/>
    </source>
</evidence>
<reference evidence="9 10" key="1">
    <citation type="submission" date="2016-10" db="EMBL/GenBank/DDBJ databases">
        <authorList>
            <person name="de Groot N.N."/>
        </authorList>
    </citation>
    <scope>NUCLEOTIDE SEQUENCE [LARGE SCALE GENOMIC DNA]</scope>
    <source>
        <strain evidence="9 10">CGMCC 1.11156</strain>
    </source>
</reference>
<feature type="active site" evidence="6">
    <location>
        <position position="281"/>
    </location>
</feature>
<dbReference type="EMBL" id="FOQG01000013">
    <property type="protein sequence ID" value="SFI79020.1"/>
    <property type="molecule type" value="Genomic_DNA"/>
</dbReference>
<evidence type="ECO:0000256" key="5">
    <source>
        <dbReference type="ARBA" id="ARBA00023125"/>
    </source>
</evidence>
<dbReference type="Pfam" id="PF14487">
    <property type="entry name" value="DarT"/>
    <property type="match status" value="1"/>
</dbReference>
<comment type="similarity">
    <text evidence="6">Belongs to the DarT ADP-ribosyltransferase family.</text>
</comment>
<accession>A0A1I3L2R8</accession>
<feature type="active site" description="Proton acceptor" evidence="6">
    <location>
        <position position="185"/>
    </location>
</feature>
<feature type="binding site" evidence="6">
    <location>
        <position position="185"/>
    </location>
    <ligand>
        <name>NAD(+)</name>
        <dbReference type="ChEBI" id="CHEBI:57540"/>
    </ligand>
</feature>
<feature type="binding site" evidence="6">
    <location>
        <begin position="147"/>
        <end position="149"/>
    </location>
    <ligand>
        <name>NAD(+)</name>
        <dbReference type="ChEBI" id="CHEBI:57540"/>
    </ligand>
</feature>
<dbReference type="GO" id="GO:0016779">
    <property type="term" value="F:nucleotidyltransferase activity"/>
    <property type="evidence" value="ECO:0007669"/>
    <property type="project" value="UniProtKB-UniRule"/>
</dbReference>
<evidence type="ECO:0000256" key="2">
    <source>
        <dbReference type="ARBA" id="ARBA00022676"/>
    </source>
</evidence>
<evidence type="ECO:0000256" key="7">
    <source>
        <dbReference type="SAM" id="Coils"/>
    </source>
</evidence>
<evidence type="ECO:0000313" key="10">
    <source>
        <dbReference type="Proteomes" id="UP000198649"/>
    </source>
</evidence>
<feature type="domain" description="DarT" evidence="8">
    <location>
        <begin position="143"/>
        <end position="326"/>
    </location>
</feature>
<proteinExistence type="inferred from homology"/>